<dbReference type="InterPro" id="IPR050371">
    <property type="entry name" value="Fungal_virulence_M36"/>
</dbReference>
<keyword evidence="7 11" id="KW-0862">Zinc</keyword>
<evidence type="ECO:0000256" key="12">
    <source>
        <dbReference type="RuleBase" id="RU364017"/>
    </source>
</evidence>
<evidence type="ECO:0000256" key="4">
    <source>
        <dbReference type="ARBA" id="ARBA00022670"/>
    </source>
</evidence>
<dbReference type="PANTHER" id="PTHR33478:SF1">
    <property type="entry name" value="EXTRACELLULAR METALLOPROTEINASE MEP"/>
    <property type="match status" value="1"/>
</dbReference>
<evidence type="ECO:0000256" key="6">
    <source>
        <dbReference type="ARBA" id="ARBA00022801"/>
    </source>
</evidence>
<accession>A0A9P7K5U6</accession>
<keyword evidence="9 12" id="KW-0865">Zymogen</keyword>
<dbReference type="Pfam" id="PF02128">
    <property type="entry name" value="Peptidase_M36"/>
    <property type="match status" value="1"/>
</dbReference>
<dbReference type="InterPro" id="IPR027268">
    <property type="entry name" value="Peptidase_M4/M1_CTD_sf"/>
</dbReference>
<organism evidence="13 14">
    <name type="scientific">Sphagnurus paluster</name>
    <dbReference type="NCBI Taxonomy" id="117069"/>
    <lineage>
        <taxon>Eukaryota</taxon>
        <taxon>Fungi</taxon>
        <taxon>Dikarya</taxon>
        <taxon>Basidiomycota</taxon>
        <taxon>Agaricomycotina</taxon>
        <taxon>Agaricomycetes</taxon>
        <taxon>Agaricomycetidae</taxon>
        <taxon>Agaricales</taxon>
        <taxon>Tricholomatineae</taxon>
        <taxon>Lyophyllaceae</taxon>
        <taxon>Sphagnurus</taxon>
    </lineage>
</organism>
<keyword evidence="4 12" id="KW-0645">Protease</keyword>
<dbReference type="GO" id="GO:0008270">
    <property type="term" value="F:zinc ion binding"/>
    <property type="evidence" value="ECO:0007669"/>
    <property type="project" value="InterPro"/>
</dbReference>
<reference evidence="13" key="1">
    <citation type="submission" date="2021-02" db="EMBL/GenBank/DDBJ databases">
        <authorList>
            <person name="Nieuwenhuis M."/>
            <person name="Van De Peppel L.J.J."/>
        </authorList>
    </citation>
    <scope>NUCLEOTIDE SEQUENCE</scope>
    <source>
        <strain evidence="13">D49</strain>
    </source>
</reference>
<comment type="caution">
    <text evidence="13">The sequence shown here is derived from an EMBL/GenBank/DDBJ whole genome shotgun (WGS) entry which is preliminary data.</text>
</comment>
<comment type="cofactor">
    <cofactor evidence="11">
        <name>Zn(2+)</name>
        <dbReference type="ChEBI" id="CHEBI:29105"/>
    </cofactor>
    <text evidence="11">Binds 1 zinc ion per subunit.</text>
</comment>
<keyword evidence="3 12" id="KW-0964">Secreted</keyword>
<evidence type="ECO:0000256" key="9">
    <source>
        <dbReference type="ARBA" id="ARBA00023145"/>
    </source>
</evidence>
<dbReference type="CDD" id="cd09596">
    <property type="entry name" value="M36"/>
    <property type="match status" value="1"/>
</dbReference>
<feature type="binding site" evidence="11">
    <location>
        <position position="241"/>
    </location>
    <ligand>
        <name>Zn(2+)</name>
        <dbReference type="ChEBI" id="CHEBI:29105"/>
        <note>catalytic</note>
    </ligand>
</feature>
<dbReference type="Proteomes" id="UP000717328">
    <property type="component" value="Unassembled WGS sequence"/>
</dbReference>
<dbReference type="Gene3D" id="3.10.170.10">
    <property type="match status" value="1"/>
</dbReference>
<evidence type="ECO:0000256" key="3">
    <source>
        <dbReference type="ARBA" id="ARBA00022525"/>
    </source>
</evidence>
<feature type="active site" evidence="10">
    <location>
        <position position="421"/>
    </location>
</feature>
<feature type="binding site" evidence="11">
    <location>
        <position position="449"/>
    </location>
    <ligand>
        <name>Zn(2+)</name>
        <dbReference type="ChEBI" id="CHEBI:29105"/>
        <note>catalytic</note>
    </ligand>
</feature>
<dbReference type="OrthoDB" id="3227768at2759"/>
<feature type="binding site" evidence="11">
    <location>
        <position position="420"/>
    </location>
    <ligand>
        <name>Zn(2+)</name>
        <dbReference type="ChEBI" id="CHEBI:29105"/>
        <note>catalytic</note>
    </ligand>
</feature>
<evidence type="ECO:0000256" key="10">
    <source>
        <dbReference type="PIRSR" id="PIRSR601842-1"/>
    </source>
</evidence>
<keyword evidence="14" id="KW-1185">Reference proteome</keyword>
<protein>
    <recommendedName>
        <fullName evidence="12">Extracellular metalloproteinase</fullName>
        <ecNumber evidence="12">3.4.24.-</ecNumber>
    </recommendedName>
    <alternativeName>
        <fullName evidence="12">Fungalysin</fullName>
    </alternativeName>
</protein>
<comment type="subcellular location">
    <subcellularLocation>
        <location evidence="1 12">Secreted</location>
    </subcellularLocation>
</comment>
<reference evidence="13" key="2">
    <citation type="submission" date="2021-10" db="EMBL/GenBank/DDBJ databases">
        <title>Phylogenomics reveals ancestral predisposition of the termite-cultivated fungus Termitomyces towards a domesticated lifestyle.</title>
        <authorList>
            <person name="Auxier B."/>
            <person name="Grum-Grzhimaylo A."/>
            <person name="Cardenas M.E."/>
            <person name="Lodge J.D."/>
            <person name="Laessoe T."/>
            <person name="Pedersen O."/>
            <person name="Smith M.E."/>
            <person name="Kuyper T.W."/>
            <person name="Franco-Molano E.A."/>
            <person name="Baroni T.J."/>
            <person name="Aanen D.K."/>
        </authorList>
    </citation>
    <scope>NUCLEOTIDE SEQUENCE</scope>
    <source>
        <strain evidence="13">D49</strain>
    </source>
</reference>
<evidence type="ECO:0000256" key="1">
    <source>
        <dbReference type="ARBA" id="ARBA00004613"/>
    </source>
</evidence>
<keyword evidence="6 12" id="KW-0378">Hydrolase</keyword>
<sequence>MVFLNKFFASVYLAVVYASTANAFQSNASNQHSTSRTRSIGRRGLQFEAFHPETEYQTYGTGLDLPPSFSPQSLPDASVTFVTSRLGVDSSKVSYKSGFTREDTKVAYVKQAHNGIPFANAVANIAWKNDKVVSFGSSFVKTGGSLQYQSSHYYLYGRFTDKIAPSKPSLPVEAVIPTAEAALEGKYNGHPATLEYLARPDGSVALTHVIQIQNEETGTWYEAFVDAHSGEVLTVTDFVSDATYKVLPVEKETLPEGQEIRVDPHDILSSPLAWHDDGSKKTTTTAGNNVIAYKGSQTSLTSQSADGLVFNYTYDDTLAPTVAQNIDAARTNAFYIINTVHDFAYRYGFTEAAFNFQTNNFGKGGKGNDRVLMSVQDSGGTNNANFATPADGQSGTCRMYVWTLTPVRRDGAMENDIIVHEMTHGITNRMTGGGTGRCLQTTEAGGMGEGWSDAMASWTEQKSAKVEDYVLGQYVTNKPAGIRTKPYSTSATVNPLRYSSIKALNEVHNIGEVWANMLHNVYAALVAEYGWSDSARTNPAGTEGNIVYLHLFLDALSLQPCNPTFTSARDAWIQADINRYGGKNGCLLWKAFASRGLGVKAAKYVDDSSVPAACA</sequence>
<keyword evidence="5 11" id="KW-0479">Metal-binding</keyword>
<dbReference type="InterPro" id="IPR001842">
    <property type="entry name" value="Peptidase_M36"/>
</dbReference>
<feature type="chain" id="PRO_5040537237" description="Extracellular metalloproteinase" evidence="12">
    <location>
        <begin position="24"/>
        <end position="615"/>
    </location>
</feature>
<evidence type="ECO:0000256" key="8">
    <source>
        <dbReference type="ARBA" id="ARBA00023049"/>
    </source>
</evidence>
<evidence type="ECO:0000256" key="5">
    <source>
        <dbReference type="ARBA" id="ARBA00022723"/>
    </source>
</evidence>
<dbReference type="EC" id="3.4.24.-" evidence="12"/>
<dbReference type="AlphaFoldDB" id="A0A9P7K5U6"/>
<evidence type="ECO:0000256" key="11">
    <source>
        <dbReference type="PIRSR" id="PIRSR601842-2"/>
    </source>
</evidence>
<keyword evidence="8 12" id="KW-0482">Metalloprotease</keyword>
<evidence type="ECO:0000256" key="2">
    <source>
        <dbReference type="ARBA" id="ARBA00006006"/>
    </source>
</evidence>
<evidence type="ECO:0000313" key="13">
    <source>
        <dbReference type="EMBL" id="KAG5638113.1"/>
    </source>
</evidence>
<dbReference type="SUPFAM" id="SSF55486">
    <property type="entry name" value="Metalloproteases ('zincins'), catalytic domain"/>
    <property type="match status" value="1"/>
</dbReference>
<feature type="binding site" evidence="11">
    <location>
        <position position="424"/>
    </location>
    <ligand>
        <name>Zn(2+)</name>
        <dbReference type="ChEBI" id="CHEBI:29105"/>
        <note>catalytic</note>
    </ligand>
</feature>
<evidence type="ECO:0000313" key="14">
    <source>
        <dbReference type="Proteomes" id="UP000717328"/>
    </source>
</evidence>
<dbReference type="PRINTS" id="PR00999">
    <property type="entry name" value="FUNGALYSIN"/>
</dbReference>
<dbReference type="GO" id="GO:0005615">
    <property type="term" value="C:extracellular space"/>
    <property type="evidence" value="ECO:0007669"/>
    <property type="project" value="InterPro"/>
</dbReference>
<proteinExistence type="inferred from homology"/>
<evidence type="ECO:0000256" key="7">
    <source>
        <dbReference type="ARBA" id="ARBA00022833"/>
    </source>
</evidence>
<comment type="similarity">
    <text evidence="2 12">Belongs to the peptidase M36 family.</text>
</comment>
<dbReference type="EMBL" id="JABCKI010005781">
    <property type="protein sequence ID" value="KAG5638113.1"/>
    <property type="molecule type" value="Genomic_DNA"/>
</dbReference>
<gene>
    <name evidence="13" type="ORF">H0H81_001791</name>
</gene>
<feature type="signal peptide" evidence="12">
    <location>
        <begin position="1"/>
        <end position="23"/>
    </location>
</feature>
<dbReference type="GO" id="GO:0006508">
    <property type="term" value="P:proteolysis"/>
    <property type="evidence" value="ECO:0007669"/>
    <property type="project" value="UniProtKB-KW"/>
</dbReference>
<keyword evidence="12" id="KW-0732">Signal</keyword>
<name>A0A9P7K5U6_9AGAR</name>
<dbReference type="Gene3D" id="1.10.390.10">
    <property type="entry name" value="Neutral Protease Domain 2"/>
    <property type="match status" value="1"/>
</dbReference>
<dbReference type="GO" id="GO:0004222">
    <property type="term" value="F:metalloendopeptidase activity"/>
    <property type="evidence" value="ECO:0007669"/>
    <property type="project" value="InterPro"/>
</dbReference>
<dbReference type="PANTHER" id="PTHR33478">
    <property type="entry name" value="EXTRACELLULAR METALLOPROTEINASE MEP"/>
    <property type="match status" value="1"/>
</dbReference>